<dbReference type="SMART" id="SM00388">
    <property type="entry name" value="HisKA"/>
    <property type="match status" value="1"/>
</dbReference>
<evidence type="ECO:0000256" key="5">
    <source>
        <dbReference type="ARBA" id="ARBA00022553"/>
    </source>
</evidence>
<keyword evidence="10" id="KW-0067">ATP-binding</keyword>
<dbReference type="PROSITE" id="PS50110">
    <property type="entry name" value="RESPONSE_REGULATORY"/>
    <property type="match status" value="2"/>
</dbReference>
<dbReference type="CDD" id="cd06225">
    <property type="entry name" value="HAMP"/>
    <property type="match status" value="1"/>
</dbReference>
<dbReference type="SUPFAM" id="SSF47226">
    <property type="entry name" value="Histidine-containing phosphotransfer domain, HPT domain"/>
    <property type="match status" value="1"/>
</dbReference>
<name>A0ABU9HCV9_9GAMM</name>
<dbReference type="Pfam" id="PF00072">
    <property type="entry name" value="Response_reg"/>
    <property type="match status" value="2"/>
</dbReference>
<feature type="domain" description="Histidine kinase" evidence="17">
    <location>
        <begin position="279"/>
        <end position="496"/>
    </location>
</feature>
<dbReference type="Pfam" id="PF02518">
    <property type="entry name" value="HATPase_c"/>
    <property type="match status" value="1"/>
</dbReference>
<dbReference type="EC" id="2.7.13.3" evidence="3"/>
<dbReference type="InterPro" id="IPR036097">
    <property type="entry name" value="HisK_dim/P_sf"/>
</dbReference>
<feature type="domain" description="Response regulatory" evidence="18">
    <location>
        <begin position="669"/>
        <end position="789"/>
    </location>
</feature>
<reference evidence="21 22" key="1">
    <citation type="submission" date="2024-02" db="EMBL/GenBank/DDBJ databases">
        <title>Bacteria isolated from the canopy kelp, Nereocystis luetkeana.</title>
        <authorList>
            <person name="Pfister C.A."/>
            <person name="Younker I.T."/>
            <person name="Light S.H."/>
        </authorList>
    </citation>
    <scope>NUCLEOTIDE SEQUENCE [LARGE SCALE GENOMIC DNA]</scope>
    <source>
        <strain evidence="21 22">TI.2.07</strain>
    </source>
</reference>
<keyword evidence="5 15" id="KW-0597">Phosphoprotein</keyword>
<evidence type="ECO:0000313" key="22">
    <source>
        <dbReference type="Proteomes" id="UP001366060"/>
    </source>
</evidence>
<dbReference type="Pfam" id="PF17152">
    <property type="entry name" value="CHASE8"/>
    <property type="match status" value="1"/>
</dbReference>
<keyword evidence="8" id="KW-0547">Nucleotide-binding</keyword>
<dbReference type="InterPro" id="IPR004358">
    <property type="entry name" value="Sig_transdc_His_kin-like_C"/>
</dbReference>
<accession>A0ABU9HCV9</accession>
<dbReference type="InterPro" id="IPR001789">
    <property type="entry name" value="Sig_transdc_resp-reg_receiver"/>
</dbReference>
<evidence type="ECO:0000256" key="8">
    <source>
        <dbReference type="ARBA" id="ARBA00022741"/>
    </source>
</evidence>
<dbReference type="SUPFAM" id="SSF47384">
    <property type="entry name" value="Homodimeric domain of signal transducing histidine kinase"/>
    <property type="match status" value="1"/>
</dbReference>
<dbReference type="InterPro" id="IPR003660">
    <property type="entry name" value="HAMP_dom"/>
</dbReference>
<proteinExistence type="predicted"/>
<evidence type="ECO:0000256" key="10">
    <source>
        <dbReference type="ARBA" id="ARBA00022840"/>
    </source>
</evidence>
<dbReference type="RefSeq" id="WP_341628019.1">
    <property type="nucleotide sequence ID" value="NZ_JBAKBA010000020.1"/>
</dbReference>
<keyword evidence="22" id="KW-1185">Reference proteome</keyword>
<comment type="catalytic activity">
    <reaction evidence="1">
        <text>ATP + protein L-histidine = ADP + protein N-phospho-L-histidine.</text>
        <dbReference type="EC" id="2.7.13.3"/>
    </reaction>
</comment>
<dbReference type="InterPro" id="IPR008207">
    <property type="entry name" value="Sig_transdc_His_kin_Hpt_dom"/>
</dbReference>
<feature type="transmembrane region" description="Helical" evidence="16">
    <location>
        <begin position="12"/>
        <end position="35"/>
    </location>
</feature>
<dbReference type="CDD" id="cd17546">
    <property type="entry name" value="REC_hyHK_CKI1_RcsC-like"/>
    <property type="match status" value="2"/>
</dbReference>
<evidence type="ECO:0000256" key="11">
    <source>
        <dbReference type="ARBA" id="ARBA00022989"/>
    </source>
</evidence>
<dbReference type="EMBL" id="JBAKBA010000020">
    <property type="protein sequence ID" value="MEL0659467.1"/>
    <property type="molecule type" value="Genomic_DNA"/>
</dbReference>
<organism evidence="21 22">
    <name type="scientific">Psychromonas arctica</name>
    <dbReference type="NCBI Taxonomy" id="168275"/>
    <lineage>
        <taxon>Bacteria</taxon>
        <taxon>Pseudomonadati</taxon>
        <taxon>Pseudomonadota</taxon>
        <taxon>Gammaproteobacteria</taxon>
        <taxon>Alteromonadales</taxon>
        <taxon>Psychromonadaceae</taxon>
        <taxon>Psychromonas</taxon>
    </lineage>
</organism>
<evidence type="ECO:0000256" key="12">
    <source>
        <dbReference type="ARBA" id="ARBA00023012"/>
    </source>
</evidence>
<keyword evidence="11 16" id="KW-1133">Transmembrane helix</keyword>
<dbReference type="CDD" id="cd16922">
    <property type="entry name" value="HATPase_EvgS-ArcB-TorS-like"/>
    <property type="match status" value="1"/>
</dbReference>
<dbReference type="PANTHER" id="PTHR45339:SF1">
    <property type="entry name" value="HYBRID SIGNAL TRANSDUCTION HISTIDINE KINASE J"/>
    <property type="match status" value="1"/>
</dbReference>
<keyword evidence="4" id="KW-1003">Cell membrane</keyword>
<comment type="caution">
    <text evidence="21">The sequence shown here is derived from an EMBL/GenBank/DDBJ whole genome shotgun (WGS) entry which is preliminary data.</text>
</comment>
<evidence type="ECO:0000313" key="21">
    <source>
        <dbReference type="EMBL" id="MEL0659467.1"/>
    </source>
</evidence>
<dbReference type="Pfam" id="PF00512">
    <property type="entry name" value="HisKA"/>
    <property type="match status" value="1"/>
</dbReference>
<evidence type="ECO:0000256" key="13">
    <source>
        <dbReference type="ARBA" id="ARBA00023136"/>
    </source>
</evidence>
<dbReference type="InterPro" id="IPR003594">
    <property type="entry name" value="HATPase_dom"/>
</dbReference>
<dbReference type="PANTHER" id="PTHR45339">
    <property type="entry name" value="HYBRID SIGNAL TRANSDUCTION HISTIDINE KINASE J"/>
    <property type="match status" value="1"/>
</dbReference>
<dbReference type="SMART" id="SM00387">
    <property type="entry name" value="HATPase_c"/>
    <property type="match status" value="1"/>
</dbReference>
<evidence type="ECO:0000256" key="16">
    <source>
        <dbReference type="SAM" id="Phobius"/>
    </source>
</evidence>
<feature type="modified residue" description="4-aspartylphosphate" evidence="15">
    <location>
        <position position="718"/>
    </location>
</feature>
<feature type="domain" description="HPt" evidence="20">
    <location>
        <begin position="834"/>
        <end position="929"/>
    </location>
</feature>
<dbReference type="Gene3D" id="3.40.50.2300">
    <property type="match status" value="2"/>
</dbReference>
<evidence type="ECO:0000256" key="7">
    <source>
        <dbReference type="ARBA" id="ARBA00022692"/>
    </source>
</evidence>
<evidence type="ECO:0000259" key="17">
    <source>
        <dbReference type="PROSITE" id="PS50109"/>
    </source>
</evidence>
<comment type="subcellular location">
    <subcellularLocation>
        <location evidence="2">Cell membrane</location>
        <topology evidence="2">Multi-pass membrane protein</topology>
    </subcellularLocation>
</comment>
<dbReference type="SMART" id="SM00448">
    <property type="entry name" value="REC"/>
    <property type="match status" value="2"/>
</dbReference>
<dbReference type="InterPro" id="IPR003661">
    <property type="entry name" value="HisK_dim/P_dom"/>
</dbReference>
<dbReference type="PROSITE" id="PS50885">
    <property type="entry name" value="HAMP"/>
    <property type="match status" value="1"/>
</dbReference>
<dbReference type="PROSITE" id="PS50109">
    <property type="entry name" value="HIS_KIN"/>
    <property type="match status" value="1"/>
</dbReference>
<evidence type="ECO:0000256" key="15">
    <source>
        <dbReference type="PROSITE-ProRule" id="PRU00169"/>
    </source>
</evidence>
<evidence type="ECO:0000256" key="4">
    <source>
        <dbReference type="ARBA" id="ARBA00022475"/>
    </source>
</evidence>
<keyword evidence="7 16" id="KW-0812">Transmembrane</keyword>
<evidence type="ECO:0000256" key="3">
    <source>
        <dbReference type="ARBA" id="ARBA00012438"/>
    </source>
</evidence>
<dbReference type="InterPro" id="IPR011006">
    <property type="entry name" value="CheY-like_superfamily"/>
</dbReference>
<evidence type="ECO:0000259" key="18">
    <source>
        <dbReference type="PROSITE" id="PS50110"/>
    </source>
</evidence>
<sequence>MNKIKHFSLRTQLIAIGFLPGVLASIVIIVFMSFAQHHYSHIDSENELKTLAVLMASLNTATALFKDQEAAKESLDSLNAKKQIVLARIYDQDKQILAEYIQRSFQQSTSTSSLQMSLTELQKEGMNGLHLQLEPINYEGKTLGYVLLVDDSSLLNQRLLHTLAIAPFIFALGTFLALIIAIRMQRIISRPLLEITKVVDAVSEHKNYQLRILGKRNDEIGALMNGFNLMLEQVEKRDKSLQEHQDTLEEKITSRTIELVTAKENAEAASKAKSEFLATMSHEIRTPMNGILGMTELLQTTNLDDRQKRFTETAHQSGINLLAIINDILDFSKIESGKMQLELIEFNLRSLIEEFGTLYGETAYKKNIELILSIPANFNNFYIGDPLKIRQILANLLSNALKFTEHGQVILRVIEKGNGELNFTVTDTGIGIEHNKMDYIFESFSQEDSSTTRKYGGSGLGLPIAKQLVNLMGGKLSVQSEKSRGSIFSFDITLKPVINNAIGLNTMSVTTHPEFSVLQNKRLMVVDDNPTNRDIIKEQLNEINADCDLADGGYIALHLLQTAHENNHPYDLLILDMHMPEMDGIELAKQIRQNTHWQQPVIIMLSSVTADSELLKENQITCFLNKPVLQKELYLSLTKAITGSTVNAQRSENNAQNNTQNYQFNYPYRILVAEDNPVNQEVAVIILESFGLHVDLADNGLIAVEALKKNNYDVVLMDMQMPEMDGLEATRTIRSLELKNIIPKGNTIIALTANAIDGDMQRCLQSGMDGYLSKPFSVAQLYDQLSPWLSIPRQNEASSKNDVINTMTAQTNEKLASVDPDALNKIASLQPGHSDALVNKVVSLYINTLTESLSTFKEVTSNHESIRKAAHTLKSSSANVGAFQLAKLSNNLEQAITAKTDSSIATLIDEIEIESQRVISYFNEKNNES</sequence>
<evidence type="ECO:0000256" key="14">
    <source>
        <dbReference type="PROSITE-ProRule" id="PRU00110"/>
    </source>
</evidence>
<gene>
    <name evidence="21" type="ORF">V6255_10000</name>
</gene>
<dbReference type="SMART" id="SM00304">
    <property type="entry name" value="HAMP"/>
    <property type="match status" value="1"/>
</dbReference>
<dbReference type="InterPro" id="IPR005467">
    <property type="entry name" value="His_kinase_dom"/>
</dbReference>
<dbReference type="Pfam" id="PF01627">
    <property type="entry name" value="Hpt"/>
    <property type="match status" value="1"/>
</dbReference>
<dbReference type="InterPro" id="IPR036890">
    <property type="entry name" value="HATPase_C_sf"/>
</dbReference>
<dbReference type="Gene3D" id="3.30.565.10">
    <property type="entry name" value="Histidine kinase-like ATPase, C-terminal domain"/>
    <property type="match status" value="1"/>
</dbReference>
<evidence type="ECO:0000256" key="6">
    <source>
        <dbReference type="ARBA" id="ARBA00022679"/>
    </source>
</evidence>
<keyword evidence="12" id="KW-0902">Two-component regulatory system</keyword>
<dbReference type="PROSITE" id="PS50894">
    <property type="entry name" value="HPT"/>
    <property type="match status" value="1"/>
</dbReference>
<dbReference type="PRINTS" id="PR00344">
    <property type="entry name" value="BCTRLSENSOR"/>
</dbReference>
<keyword evidence="6" id="KW-0808">Transferase</keyword>
<protein>
    <recommendedName>
        <fullName evidence="3">histidine kinase</fullName>
        <ecNumber evidence="3">2.7.13.3</ecNumber>
    </recommendedName>
</protein>
<evidence type="ECO:0000256" key="2">
    <source>
        <dbReference type="ARBA" id="ARBA00004651"/>
    </source>
</evidence>
<dbReference type="InterPro" id="IPR036641">
    <property type="entry name" value="HPT_dom_sf"/>
</dbReference>
<feature type="modified residue" description="Phosphohistidine" evidence="14">
    <location>
        <position position="871"/>
    </location>
</feature>
<keyword evidence="13 16" id="KW-0472">Membrane</keyword>
<evidence type="ECO:0000259" key="19">
    <source>
        <dbReference type="PROSITE" id="PS50885"/>
    </source>
</evidence>
<feature type="transmembrane region" description="Helical" evidence="16">
    <location>
        <begin position="159"/>
        <end position="182"/>
    </location>
</feature>
<feature type="domain" description="Response regulatory" evidence="18">
    <location>
        <begin position="522"/>
        <end position="641"/>
    </location>
</feature>
<evidence type="ECO:0000256" key="1">
    <source>
        <dbReference type="ARBA" id="ARBA00000085"/>
    </source>
</evidence>
<feature type="domain" description="HAMP" evidence="19">
    <location>
        <begin position="186"/>
        <end position="239"/>
    </location>
</feature>
<dbReference type="CDD" id="cd00082">
    <property type="entry name" value="HisKA"/>
    <property type="match status" value="1"/>
</dbReference>
<evidence type="ECO:0000256" key="9">
    <source>
        <dbReference type="ARBA" id="ARBA00022777"/>
    </source>
</evidence>
<feature type="modified residue" description="4-aspartylphosphate" evidence="15">
    <location>
        <position position="576"/>
    </location>
</feature>
<dbReference type="Gene3D" id="1.20.120.160">
    <property type="entry name" value="HPT domain"/>
    <property type="match status" value="1"/>
</dbReference>
<evidence type="ECO:0000259" key="20">
    <source>
        <dbReference type="PROSITE" id="PS50894"/>
    </source>
</evidence>
<dbReference type="SUPFAM" id="SSF52172">
    <property type="entry name" value="CheY-like"/>
    <property type="match status" value="2"/>
</dbReference>
<dbReference type="SUPFAM" id="SSF55874">
    <property type="entry name" value="ATPase domain of HSP90 chaperone/DNA topoisomerase II/histidine kinase"/>
    <property type="match status" value="1"/>
</dbReference>
<dbReference type="Gene3D" id="6.10.340.10">
    <property type="match status" value="1"/>
</dbReference>
<dbReference type="Pfam" id="PF00672">
    <property type="entry name" value="HAMP"/>
    <property type="match status" value="1"/>
</dbReference>
<keyword evidence="9" id="KW-0418">Kinase</keyword>
<dbReference type="Gene3D" id="1.10.287.130">
    <property type="match status" value="1"/>
</dbReference>
<dbReference type="Proteomes" id="UP001366060">
    <property type="component" value="Unassembled WGS sequence"/>
</dbReference>
<dbReference type="SUPFAM" id="SSF158472">
    <property type="entry name" value="HAMP domain-like"/>
    <property type="match status" value="1"/>
</dbReference>
<dbReference type="InterPro" id="IPR033417">
    <property type="entry name" value="CHASE8"/>
</dbReference>